<protein>
    <recommendedName>
        <fullName evidence="4">3'-phosphoadenosine 5'-phosphosulfate sulfotransferase (PAPS reductase)/FAD synthetase</fullName>
    </recommendedName>
</protein>
<keyword evidence="3" id="KW-1185">Reference proteome</keyword>
<dbReference type="Gene3D" id="3.40.50.620">
    <property type="entry name" value="HUPs"/>
    <property type="match status" value="1"/>
</dbReference>
<evidence type="ECO:0000256" key="1">
    <source>
        <dbReference type="SAM" id="MobiDB-lite"/>
    </source>
</evidence>
<name>A0ABV9YDX0_9PSEU</name>
<dbReference type="InterPro" id="IPR014729">
    <property type="entry name" value="Rossmann-like_a/b/a_fold"/>
</dbReference>
<reference evidence="3" key="1">
    <citation type="journal article" date="2019" name="Int. J. Syst. Evol. Microbiol.">
        <title>The Global Catalogue of Microorganisms (GCM) 10K type strain sequencing project: providing services to taxonomists for standard genome sequencing and annotation.</title>
        <authorList>
            <consortium name="The Broad Institute Genomics Platform"/>
            <consortium name="The Broad Institute Genome Sequencing Center for Infectious Disease"/>
            <person name="Wu L."/>
            <person name="Ma J."/>
        </authorList>
    </citation>
    <scope>NUCLEOTIDE SEQUENCE [LARGE SCALE GENOMIC DNA]</scope>
    <source>
        <strain evidence="3">KCTC 12848</strain>
    </source>
</reference>
<evidence type="ECO:0000313" key="2">
    <source>
        <dbReference type="EMBL" id="MFC5059838.1"/>
    </source>
</evidence>
<comment type="caution">
    <text evidence="2">The sequence shown here is derived from an EMBL/GenBank/DDBJ whole genome shotgun (WGS) entry which is preliminary data.</text>
</comment>
<dbReference type="SUPFAM" id="SSF52402">
    <property type="entry name" value="Adenine nucleotide alpha hydrolases-like"/>
    <property type="match status" value="1"/>
</dbReference>
<sequence length="317" mass="34849">MTARNPAAPDRGPALRLLSLGAGVQSTTVLLLACEGEIPSFDAALFADTGWEPRAVYTNLDRLTAHAERNGIPVHRVTGGNIRTDALDPKHRFVSMPLHTLNPDGTRGLARRQCTSEYKIIPLKKTARALLGYPHPRRVPRGVYVEQAIGISIDEIGRARDSGLRFLRNVFPLINLGFDRAKCLEYLAERGFGQTVKSACVGCPFHGNAGWRWVRDHDPHGWAEAVEFDRAIRHGYPHATGRGQQLRGQYFLHRSCLPLDQVDLDVPARGKRHLRLVTAEPEGDEDDDPDGCSPWSCRSGEPVTDPAPHTGPGESAA</sequence>
<proteinExistence type="predicted"/>
<dbReference type="RefSeq" id="WP_344038247.1">
    <property type="nucleotide sequence ID" value="NZ_BAAAKE010000010.1"/>
</dbReference>
<gene>
    <name evidence="2" type="ORF">ACFPFM_39515</name>
</gene>
<feature type="compositionally biased region" description="Acidic residues" evidence="1">
    <location>
        <begin position="281"/>
        <end position="290"/>
    </location>
</feature>
<evidence type="ECO:0008006" key="4">
    <source>
        <dbReference type="Google" id="ProtNLM"/>
    </source>
</evidence>
<dbReference type="EMBL" id="JBHSJB010000049">
    <property type="protein sequence ID" value="MFC5059838.1"/>
    <property type="molecule type" value="Genomic_DNA"/>
</dbReference>
<accession>A0ABV9YDX0</accession>
<evidence type="ECO:0000313" key="3">
    <source>
        <dbReference type="Proteomes" id="UP001595833"/>
    </source>
</evidence>
<feature type="region of interest" description="Disordered" evidence="1">
    <location>
        <begin position="276"/>
        <end position="317"/>
    </location>
</feature>
<dbReference type="Proteomes" id="UP001595833">
    <property type="component" value="Unassembled WGS sequence"/>
</dbReference>
<dbReference type="PROSITE" id="PS51257">
    <property type="entry name" value="PROKAR_LIPOPROTEIN"/>
    <property type="match status" value="1"/>
</dbReference>
<organism evidence="2 3">
    <name type="scientific">Saccharothrix xinjiangensis</name>
    <dbReference type="NCBI Taxonomy" id="204798"/>
    <lineage>
        <taxon>Bacteria</taxon>
        <taxon>Bacillati</taxon>
        <taxon>Actinomycetota</taxon>
        <taxon>Actinomycetes</taxon>
        <taxon>Pseudonocardiales</taxon>
        <taxon>Pseudonocardiaceae</taxon>
        <taxon>Saccharothrix</taxon>
    </lineage>
</organism>